<reference evidence="3 4" key="1">
    <citation type="journal article" date="2013" name="Proc. Natl. Acad. Sci. U.S.A.">
        <title>Fine-scale variation in meiotic recombination in Mimulus inferred from population shotgun sequencing.</title>
        <authorList>
            <person name="Hellsten U."/>
            <person name="Wright K.M."/>
            <person name="Jenkins J."/>
            <person name="Shu S."/>
            <person name="Yuan Y."/>
            <person name="Wessler S.R."/>
            <person name="Schmutz J."/>
            <person name="Willis J.H."/>
            <person name="Rokhsar D.S."/>
        </authorList>
    </citation>
    <scope>NUCLEOTIDE SEQUENCE [LARGE SCALE GENOMIC DNA]</scope>
    <source>
        <strain evidence="4">cv. DUN x IM62</strain>
    </source>
</reference>
<dbReference type="GO" id="GO:0043495">
    <property type="term" value="F:protein-membrane adaptor activity"/>
    <property type="evidence" value="ECO:0000318"/>
    <property type="project" value="GO_Central"/>
</dbReference>
<dbReference type="Pfam" id="PF00635">
    <property type="entry name" value="Motile_Sperm"/>
    <property type="match status" value="1"/>
</dbReference>
<dbReference type="PANTHER" id="PTHR10809">
    <property type="entry name" value="VESICLE-ASSOCIATED MEMBRANE PROTEIN-ASSOCIATED PROTEIN"/>
    <property type="match status" value="1"/>
</dbReference>
<evidence type="ECO:0000313" key="3">
    <source>
        <dbReference type="EMBL" id="EYU32764.1"/>
    </source>
</evidence>
<comment type="similarity">
    <text evidence="1">Belongs to the VAMP-associated protein (VAP) (TC 9.B.17) family.</text>
</comment>
<dbReference type="GO" id="GO:0061817">
    <property type="term" value="P:endoplasmic reticulum-plasma membrane tethering"/>
    <property type="evidence" value="ECO:0000318"/>
    <property type="project" value="GO_Central"/>
</dbReference>
<accession>A0A022QYV1</accession>
<dbReference type="InterPro" id="IPR013783">
    <property type="entry name" value="Ig-like_fold"/>
</dbReference>
<evidence type="ECO:0000313" key="4">
    <source>
        <dbReference type="Proteomes" id="UP000030748"/>
    </source>
</evidence>
<name>A0A022QYV1_ERYGU</name>
<evidence type="ECO:0000256" key="1">
    <source>
        <dbReference type="ARBA" id="ARBA00008932"/>
    </source>
</evidence>
<feature type="non-terminal residue" evidence="3">
    <location>
        <position position="149"/>
    </location>
</feature>
<sequence length="149" mass="16854">MAAKKLLDIQPSELKFNYKLMNDQVSSSIRLSNRTEQYVTFKVETSNPMKYCVSPCMGIVLPESDFDVRVRMKAQSEIPSDRQCEDKFLIQSIVVTPSMTTRNVTPKMFDEKERCGEESKLGIVYTFPLLISDPQSSSSAISRAHSSSK</sequence>
<evidence type="ECO:0000259" key="2">
    <source>
        <dbReference type="PROSITE" id="PS50202"/>
    </source>
</evidence>
<dbReference type="InterPro" id="IPR016763">
    <property type="entry name" value="VAP"/>
</dbReference>
<dbReference type="SUPFAM" id="SSF49354">
    <property type="entry name" value="PapD-like"/>
    <property type="match status" value="1"/>
</dbReference>
<dbReference type="InterPro" id="IPR000535">
    <property type="entry name" value="MSP_dom"/>
</dbReference>
<dbReference type="PANTHER" id="PTHR10809:SF160">
    <property type="entry name" value="VESICLE-ASSOCIATED PROTEIN 1-3"/>
    <property type="match status" value="1"/>
</dbReference>
<organism evidence="3 4">
    <name type="scientific">Erythranthe guttata</name>
    <name type="common">Yellow monkey flower</name>
    <name type="synonym">Mimulus guttatus</name>
    <dbReference type="NCBI Taxonomy" id="4155"/>
    <lineage>
        <taxon>Eukaryota</taxon>
        <taxon>Viridiplantae</taxon>
        <taxon>Streptophyta</taxon>
        <taxon>Embryophyta</taxon>
        <taxon>Tracheophyta</taxon>
        <taxon>Spermatophyta</taxon>
        <taxon>Magnoliopsida</taxon>
        <taxon>eudicotyledons</taxon>
        <taxon>Gunneridae</taxon>
        <taxon>Pentapetalae</taxon>
        <taxon>asterids</taxon>
        <taxon>lamiids</taxon>
        <taxon>Lamiales</taxon>
        <taxon>Phrymaceae</taxon>
        <taxon>Erythranthe</taxon>
    </lineage>
</organism>
<dbReference type="EMBL" id="KI630827">
    <property type="protein sequence ID" value="EYU32764.1"/>
    <property type="molecule type" value="Genomic_DNA"/>
</dbReference>
<dbReference type="AlphaFoldDB" id="A0A022QYV1"/>
<dbReference type="GO" id="GO:0005789">
    <property type="term" value="C:endoplasmic reticulum membrane"/>
    <property type="evidence" value="ECO:0000318"/>
    <property type="project" value="GO_Central"/>
</dbReference>
<proteinExistence type="inferred from homology"/>
<dbReference type="InterPro" id="IPR008962">
    <property type="entry name" value="PapD-like_sf"/>
</dbReference>
<dbReference type="GO" id="GO:0090158">
    <property type="term" value="P:endoplasmic reticulum membrane organization"/>
    <property type="evidence" value="ECO:0000318"/>
    <property type="project" value="GO_Central"/>
</dbReference>
<dbReference type="Proteomes" id="UP000030748">
    <property type="component" value="Unassembled WGS sequence"/>
</dbReference>
<dbReference type="GO" id="GO:0005886">
    <property type="term" value="C:plasma membrane"/>
    <property type="evidence" value="ECO:0000318"/>
    <property type="project" value="GO_Central"/>
</dbReference>
<keyword evidence="4" id="KW-1185">Reference proteome</keyword>
<feature type="domain" description="MSP" evidence="2">
    <location>
        <begin position="6"/>
        <end position="126"/>
    </location>
</feature>
<gene>
    <name evidence="3" type="ORF">MIMGU_mgv1a020200mg</name>
</gene>
<protein>
    <recommendedName>
        <fullName evidence="2">MSP domain-containing protein</fullName>
    </recommendedName>
</protein>
<dbReference type="PROSITE" id="PS50202">
    <property type="entry name" value="MSP"/>
    <property type="match status" value="1"/>
</dbReference>
<dbReference type="STRING" id="4155.A0A022QYV1"/>
<dbReference type="Gene3D" id="2.60.40.10">
    <property type="entry name" value="Immunoglobulins"/>
    <property type="match status" value="1"/>
</dbReference>